<name>A0A6G0RPI7_9STRA</name>
<sequence length="72" mass="8135">MNWLIHVAILSLGLHKSYYMMKYCTKPQNKIENPAALHLHAYDKASSNCDELADSFSAGRKQIQSMCCTLSN</sequence>
<evidence type="ECO:0000313" key="3">
    <source>
        <dbReference type="Proteomes" id="UP000486351"/>
    </source>
</evidence>
<feature type="chain" id="PRO_5026090401" evidence="1">
    <location>
        <begin position="20"/>
        <end position="72"/>
    </location>
</feature>
<proteinExistence type="predicted"/>
<gene>
    <name evidence="2" type="ORF">PF008_g11921</name>
</gene>
<feature type="signal peptide" evidence="1">
    <location>
        <begin position="1"/>
        <end position="19"/>
    </location>
</feature>
<accession>A0A6G0RPI7</accession>
<reference evidence="2 3" key="1">
    <citation type="submission" date="2018-09" db="EMBL/GenBank/DDBJ databases">
        <title>Genomic investigation of the strawberry pathogen Phytophthora fragariae indicates pathogenicity is determined by transcriptional variation in three key races.</title>
        <authorList>
            <person name="Adams T.M."/>
            <person name="Armitage A.D."/>
            <person name="Sobczyk M.K."/>
            <person name="Bates H.J."/>
            <person name="Dunwell J.M."/>
            <person name="Nellist C.F."/>
            <person name="Harrison R.J."/>
        </authorList>
    </citation>
    <scope>NUCLEOTIDE SEQUENCE [LARGE SCALE GENOMIC DNA]</scope>
    <source>
        <strain evidence="2 3">NOV-77</strain>
    </source>
</reference>
<dbReference type="EMBL" id="QXFY01000653">
    <property type="protein sequence ID" value="KAE9338760.1"/>
    <property type="molecule type" value="Genomic_DNA"/>
</dbReference>
<evidence type="ECO:0000313" key="2">
    <source>
        <dbReference type="EMBL" id="KAE9338760.1"/>
    </source>
</evidence>
<protein>
    <submittedName>
        <fullName evidence="2">Uncharacterized protein</fullName>
    </submittedName>
</protein>
<dbReference type="Proteomes" id="UP000486351">
    <property type="component" value="Unassembled WGS sequence"/>
</dbReference>
<organism evidence="2 3">
    <name type="scientific">Phytophthora fragariae</name>
    <dbReference type="NCBI Taxonomy" id="53985"/>
    <lineage>
        <taxon>Eukaryota</taxon>
        <taxon>Sar</taxon>
        <taxon>Stramenopiles</taxon>
        <taxon>Oomycota</taxon>
        <taxon>Peronosporomycetes</taxon>
        <taxon>Peronosporales</taxon>
        <taxon>Peronosporaceae</taxon>
        <taxon>Phytophthora</taxon>
    </lineage>
</organism>
<keyword evidence="1" id="KW-0732">Signal</keyword>
<evidence type="ECO:0000256" key="1">
    <source>
        <dbReference type="SAM" id="SignalP"/>
    </source>
</evidence>
<comment type="caution">
    <text evidence="2">The sequence shown here is derived from an EMBL/GenBank/DDBJ whole genome shotgun (WGS) entry which is preliminary data.</text>
</comment>
<dbReference type="AlphaFoldDB" id="A0A6G0RPI7"/>